<evidence type="ECO:0000256" key="5">
    <source>
        <dbReference type="ARBA" id="ARBA00022679"/>
    </source>
</evidence>
<keyword evidence="12" id="KW-1185">Reference proteome</keyword>
<feature type="domain" description="AWS" evidence="10">
    <location>
        <begin position="30"/>
        <end position="81"/>
    </location>
</feature>
<dbReference type="AlphaFoldDB" id="A0A8S0SBK6"/>
<name>A0A8S0SBK6_OLEEU</name>
<protein>
    <submittedName>
        <fullName evidence="11">Histone-lysine N-methyltransferase ASHH1</fullName>
    </submittedName>
</protein>
<dbReference type="PROSITE" id="PS50868">
    <property type="entry name" value="POST_SET"/>
    <property type="match status" value="1"/>
</dbReference>
<evidence type="ECO:0000313" key="11">
    <source>
        <dbReference type="EMBL" id="CAA2988600.1"/>
    </source>
</evidence>
<dbReference type="Pfam" id="PF00856">
    <property type="entry name" value="SET"/>
    <property type="match status" value="1"/>
</dbReference>
<dbReference type="GO" id="GO:0005634">
    <property type="term" value="C:nucleus"/>
    <property type="evidence" value="ECO:0007669"/>
    <property type="project" value="UniProtKB-SubCell"/>
</dbReference>
<dbReference type="InterPro" id="IPR001214">
    <property type="entry name" value="SET_dom"/>
</dbReference>
<keyword evidence="3" id="KW-0158">Chromosome</keyword>
<dbReference type="GO" id="GO:0005694">
    <property type="term" value="C:chromosome"/>
    <property type="evidence" value="ECO:0007669"/>
    <property type="project" value="UniProtKB-SubCell"/>
</dbReference>
<dbReference type="Proteomes" id="UP000594638">
    <property type="component" value="Unassembled WGS sequence"/>
</dbReference>
<evidence type="ECO:0000259" key="8">
    <source>
        <dbReference type="PROSITE" id="PS50280"/>
    </source>
</evidence>
<evidence type="ECO:0000256" key="7">
    <source>
        <dbReference type="ARBA" id="ARBA00023242"/>
    </source>
</evidence>
<dbReference type="GO" id="GO:0042054">
    <property type="term" value="F:histone methyltransferase activity"/>
    <property type="evidence" value="ECO:0007669"/>
    <property type="project" value="InterPro"/>
</dbReference>
<keyword evidence="6" id="KW-0949">S-adenosyl-L-methionine</keyword>
<keyword evidence="5" id="KW-0808">Transferase</keyword>
<evidence type="ECO:0000256" key="1">
    <source>
        <dbReference type="ARBA" id="ARBA00004123"/>
    </source>
</evidence>
<dbReference type="EMBL" id="CACTIH010004008">
    <property type="protein sequence ID" value="CAA2988600.1"/>
    <property type="molecule type" value="Genomic_DNA"/>
</dbReference>
<dbReference type="InterPro" id="IPR046341">
    <property type="entry name" value="SET_dom_sf"/>
</dbReference>
<dbReference type="SUPFAM" id="SSF82199">
    <property type="entry name" value="SET domain"/>
    <property type="match status" value="1"/>
</dbReference>
<dbReference type="PANTHER" id="PTHR22884">
    <property type="entry name" value="SET DOMAIN PROTEINS"/>
    <property type="match status" value="1"/>
</dbReference>
<dbReference type="SMART" id="SM00317">
    <property type="entry name" value="SET"/>
    <property type="match status" value="1"/>
</dbReference>
<dbReference type="InterPro" id="IPR050777">
    <property type="entry name" value="SET2_Histone-Lys_MeTrsfase"/>
</dbReference>
<reference evidence="11 12" key="1">
    <citation type="submission" date="2019-12" db="EMBL/GenBank/DDBJ databases">
        <authorList>
            <person name="Alioto T."/>
            <person name="Alioto T."/>
            <person name="Gomez Garrido J."/>
        </authorList>
    </citation>
    <scope>NUCLEOTIDE SEQUENCE [LARGE SCALE GENOMIC DNA]</scope>
</reference>
<dbReference type="Gramene" id="OE9A004795T3">
    <property type="protein sequence ID" value="OE9A004795C3"/>
    <property type="gene ID" value="OE9A004795"/>
</dbReference>
<organism evidence="11 12">
    <name type="scientific">Olea europaea subsp. europaea</name>
    <dbReference type="NCBI Taxonomy" id="158383"/>
    <lineage>
        <taxon>Eukaryota</taxon>
        <taxon>Viridiplantae</taxon>
        <taxon>Streptophyta</taxon>
        <taxon>Embryophyta</taxon>
        <taxon>Tracheophyta</taxon>
        <taxon>Spermatophyta</taxon>
        <taxon>Magnoliopsida</taxon>
        <taxon>eudicotyledons</taxon>
        <taxon>Gunneridae</taxon>
        <taxon>Pentapetalae</taxon>
        <taxon>asterids</taxon>
        <taxon>lamiids</taxon>
        <taxon>Lamiales</taxon>
        <taxon>Oleaceae</taxon>
        <taxon>Oleeae</taxon>
        <taxon>Olea</taxon>
    </lineage>
</organism>
<comment type="caution">
    <text evidence="11">The sequence shown here is derived from an EMBL/GenBank/DDBJ whole genome shotgun (WGS) entry which is preliminary data.</text>
</comment>
<dbReference type="OrthoDB" id="2422440at2759"/>
<feature type="domain" description="Post-SET" evidence="9">
    <location>
        <begin position="207"/>
        <end position="223"/>
    </location>
</feature>
<dbReference type="InterPro" id="IPR006560">
    <property type="entry name" value="AWS_dom"/>
</dbReference>
<evidence type="ECO:0000259" key="9">
    <source>
        <dbReference type="PROSITE" id="PS50868"/>
    </source>
</evidence>
<evidence type="ECO:0000256" key="6">
    <source>
        <dbReference type="ARBA" id="ARBA00022691"/>
    </source>
</evidence>
<comment type="subcellular location">
    <subcellularLocation>
        <location evidence="2">Chromosome</location>
    </subcellularLocation>
    <subcellularLocation>
        <location evidence="1">Nucleus</location>
    </subcellularLocation>
</comment>
<evidence type="ECO:0000313" key="12">
    <source>
        <dbReference type="Proteomes" id="UP000594638"/>
    </source>
</evidence>
<feature type="domain" description="SET" evidence="8">
    <location>
        <begin position="78"/>
        <end position="200"/>
    </location>
</feature>
<sequence length="368" mass="41396">MDQLPEGVPPFIHISQNELFGLKRKKLKEEDIAICECVYDETNPESACGERCLNVLTSTECTDGYCPCRQHCRNQKFQKCEYARTKLFKTEGRGWGLLADENIKAGQFVIEYCGEIISSAEAEKRSQAYETLGLKDAYIISLNANCFIDATRKGSLARFINHSCQPNCETRKWTVLGETRVGIFAKKDISVGNELAYDYNFEWYGGATVRCLCGAANCSLFLGAKSHGFQEYNHVWEDGDDRYTVEKIPLYDSAEDEQFSSYGTSPSERELAAGGEIHWLGLFERKNKANADLNSVYDEIRPIIEKHEGDSQDSVPTSVAMKWIDATCAKYKADFNFHFSIIKNVMCPSILAENEAKLSPGDGQNETK</sequence>
<evidence type="ECO:0000256" key="3">
    <source>
        <dbReference type="ARBA" id="ARBA00022454"/>
    </source>
</evidence>
<keyword evidence="7" id="KW-0539">Nucleus</keyword>
<gene>
    <name evidence="11" type="ORF">OLEA9_A004795</name>
</gene>
<dbReference type="SMART" id="SM00570">
    <property type="entry name" value="AWS"/>
    <property type="match status" value="1"/>
</dbReference>
<evidence type="ECO:0000256" key="4">
    <source>
        <dbReference type="ARBA" id="ARBA00022603"/>
    </source>
</evidence>
<dbReference type="InterPro" id="IPR003616">
    <property type="entry name" value="Post-SET_dom"/>
</dbReference>
<accession>A0A8S0SBK6</accession>
<evidence type="ECO:0000259" key="10">
    <source>
        <dbReference type="PROSITE" id="PS51215"/>
    </source>
</evidence>
<dbReference type="PROSITE" id="PS50280">
    <property type="entry name" value="SET"/>
    <property type="match status" value="1"/>
</dbReference>
<keyword evidence="4" id="KW-0489">Methyltransferase</keyword>
<proteinExistence type="predicted"/>
<dbReference type="PROSITE" id="PS51215">
    <property type="entry name" value="AWS"/>
    <property type="match status" value="1"/>
</dbReference>
<dbReference type="Gene3D" id="2.170.270.10">
    <property type="entry name" value="SET domain"/>
    <property type="match status" value="1"/>
</dbReference>
<dbReference type="FunFam" id="2.170.270.10:FF:000028">
    <property type="entry name" value="Histone-lysine N-methyltransferase"/>
    <property type="match status" value="1"/>
</dbReference>
<evidence type="ECO:0000256" key="2">
    <source>
        <dbReference type="ARBA" id="ARBA00004286"/>
    </source>
</evidence>
<dbReference type="Pfam" id="PF17907">
    <property type="entry name" value="AWS"/>
    <property type="match status" value="1"/>
</dbReference>
<dbReference type="GO" id="GO:0032259">
    <property type="term" value="P:methylation"/>
    <property type="evidence" value="ECO:0007669"/>
    <property type="project" value="UniProtKB-KW"/>
</dbReference>